<comment type="similarity">
    <text evidence="1 4">Belongs to the inositol phosphokinase (IPK) family.</text>
</comment>
<dbReference type="InterPro" id="IPR005522">
    <property type="entry name" value="IPK"/>
</dbReference>
<feature type="non-terminal residue" evidence="5">
    <location>
        <position position="1"/>
    </location>
</feature>
<dbReference type="AlphaFoldDB" id="A0A316U2Q4"/>
<evidence type="ECO:0000313" key="6">
    <source>
        <dbReference type="Proteomes" id="UP000245942"/>
    </source>
</evidence>
<dbReference type="GeneID" id="37011702"/>
<evidence type="ECO:0000256" key="2">
    <source>
        <dbReference type="ARBA" id="ARBA00022679"/>
    </source>
</evidence>
<dbReference type="EMBL" id="KZ819335">
    <property type="protein sequence ID" value="PWN18673.1"/>
    <property type="molecule type" value="Genomic_DNA"/>
</dbReference>
<accession>A0A316U2Q4</accession>
<dbReference type="STRING" id="1684307.A0A316U2Q4"/>
<protein>
    <recommendedName>
        <fullName evidence="4">Kinase</fullName>
        <ecNumber evidence="4">2.7.-.-</ecNumber>
    </recommendedName>
</protein>
<dbReference type="PANTHER" id="PTHR12400">
    <property type="entry name" value="INOSITOL POLYPHOSPHATE KINASE"/>
    <property type="match status" value="1"/>
</dbReference>
<dbReference type="GO" id="GO:0008440">
    <property type="term" value="F:inositol-1,4,5-trisphosphate 3-kinase activity"/>
    <property type="evidence" value="ECO:0007669"/>
    <property type="project" value="TreeGrafter"/>
</dbReference>
<keyword evidence="3 4" id="KW-0418">Kinase</keyword>
<dbReference type="GO" id="GO:0000824">
    <property type="term" value="F:inositol-1,4,5,6-tetrakisphosphate 3-kinase activity"/>
    <property type="evidence" value="ECO:0007669"/>
    <property type="project" value="TreeGrafter"/>
</dbReference>
<keyword evidence="2 4" id="KW-0808">Transferase</keyword>
<keyword evidence="6" id="KW-1185">Reference proteome</keyword>
<evidence type="ECO:0000313" key="5">
    <source>
        <dbReference type="EMBL" id="PWN18673.1"/>
    </source>
</evidence>
<gene>
    <name evidence="5" type="ORF">BCV69DRAFT_238884</name>
</gene>
<dbReference type="OrthoDB" id="2573163at2759"/>
<feature type="non-terminal residue" evidence="5">
    <location>
        <position position="215"/>
    </location>
</feature>
<dbReference type="SUPFAM" id="SSF56104">
    <property type="entry name" value="SAICAR synthase-like"/>
    <property type="match status" value="1"/>
</dbReference>
<evidence type="ECO:0000256" key="1">
    <source>
        <dbReference type="ARBA" id="ARBA00007374"/>
    </source>
</evidence>
<organism evidence="5 6">
    <name type="scientific">Pseudomicrostroma glucosiphilum</name>
    <dbReference type="NCBI Taxonomy" id="1684307"/>
    <lineage>
        <taxon>Eukaryota</taxon>
        <taxon>Fungi</taxon>
        <taxon>Dikarya</taxon>
        <taxon>Basidiomycota</taxon>
        <taxon>Ustilaginomycotina</taxon>
        <taxon>Exobasidiomycetes</taxon>
        <taxon>Microstromatales</taxon>
        <taxon>Microstromatales incertae sedis</taxon>
        <taxon>Pseudomicrostroma</taxon>
    </lineage>
</organism>
<dbReference type="GO" id="GO:0005634">
    <property type="term" value="C:nucleus"/>
    <property type="evidence" value="ECO:0007669"/>
    <property type="project" value="TreeGrafter"/>
</dbReference>
<dbReference type="GO" id="GO:0046854">
    <property type="term" value="P:phosphatidylinositol phosphate biosynthetic process"/>
    <property type="evidence" value="ECO:0007669"/>
    <property type="project" value="TreeGrafter"/>
</dbReference>
<dbReference type="PANTHER" id="PTHR12400:SF21">
    <property type="entry name" value="KINASE"/>
    <property type="match status" value="1"/>
</dbReference>
<dbReference type="Proteomes" id="UP000245942">
    <property type="component" value="Unassembled WGS sequence"/>
</dbReference>
<dbReference type="Gene3D" id="3.30.470.160">
    <property type="entry name" value="Inositol polyphosphate kinase"/>
    <property type="match status" value="1"/>
</dbReference>
<sequence>VQLQPFTNQVGGHNAIFRFSRRAVCKPLVSRENQFYEAVEREFPSLLSFIPQYLGVLNTDPYPGRQEQFLLMEDLTGRLQHPCVLDLKMGTRQYGLDATPAKKKSQTKKCDKTTSRTHGVRICGMQVFDCTKDSYLFQDKYFGRKVPPDEFASALSRFFHNGEKLLLHHVPVILEKLYRLARIIRQLKGYRFYASSLLFIYDGNCETQKRLDDEF</sequence>
<evidence type="ECO:0000256" key="3">
    <source>
        <dbReference type="ARBA" id="ARBA00022777"/>
    </source>
</evidence>
<reference evidence="5 6" key="1">
    <citation type="journal article" date="2018" name="Mol. Biol. Evol.">
        <title>Broad Genomic Sampling Reveals a Smut Pathogenic Ancestry of the Fungal Clade Ustilaginomycotina.</title>
        <authorList>
            <person name="Kijpornyongpan T."/>
            <person name="Mondo S.J."/>
            <person name="Barry K."/>
            <person name="Sandor L."/>
            <person name="Lee J."/>
            <person name="Lipzen A."/>
            <person name="Pangilinan J."/>
            <person name="LaButti K."/>
            <person name="Hainaut M."/>
            <person name="Henrissat B."/>
            <person name="Grigoriev I.V."/>
            <person name="Spatafora J.W."/>
            <person name="Aime M.C."/>
        </authorList>
    </citation>
    <scope>NUCLEOTIDE SEQUENCE [LARGE SCALE GENOMIC DNA]</scope>
    <source>
        <strain evidence="5 6">MCA 4718</strain>
    </source>
</reference>
<evidence type="ECO:0000256" key="4">
    <source>
        <dbReference type="RuleBase" id="RU363090"/>
    </source>
</evidence>
<dbReference type="GO" id="GO:0005737">
    <property type="term" value="C:cytoplasm"/>
    <property type="evidence" value="ECO:0007669"/>
    <property type="project" value="TreeGrafter"/>
</dbReference>
<dbReference type="Pfam" id="PF03770">
    <property type="entry name" value="IPK"/>
    <property type="match status" value="1"/>
</dbReference>
<dbReference type="GO" id="GO:0032958">
    <property type="term" value="P:inositol phosphate biosynthetic process"/>
    <property type="evidence" value="ECO:0007669"/>
    <property type="project" value="InterPro"/>
</dbReference>
<dbReference type="EC" id="2.7.-.-" evidence="4"/>
<dbReference type="RefSeq" id="XP_025345833.1">
    <property type="nucleotide sequence ID" value="XM_025489968.1"/>
</dbReference>
<name>A0A316U2Q4_9BASI</name>
<dbReference type="InterPro" id="IPR038286">
    <property type="entry name" value="IPK_sf"/>
</dbReference>
<proteinExistence type="inferred from homology"/>